<feature type="compositionally biased region" description="Low complexity" evidence="1">
    <location>
        <begin position="27"/>
        <end position="39"/>
    </location>
</feature>
<dbReference type="PANTHER" id="PTHR37014">
    <property type="entry name" value="EXPRESSION LETHALITY PROTEIN HEL10, PUTATIVE (AFU_ORTHOLOGUE AFUA_1G06580)-RELATED"/>
    <property type="match status" value="1"/>
</dbReference>
<accession>A0A1L9TAX2</accession>
<dbReference type="Pfam" id="PF08881">
    <property type="entry name" value="CVNH"/>
    <property type="match status" value="1"/>
</dbReference>
<sequence length="314" mass="33995">MSSQEYYGNDKYPNHGSQSPMPPYSQYPPYSAYPQGASSQTTPPGHGTEYPQNGYQYPPQDYYGGYQQQQPPPPPPYYQHEQLAVPAPAQFPYPYSYQPPESGYPPDTTPGTEAPTDRGALGALAGGAAGAYAGHQVHHGILGTIGGAITGSLAEDAMKHKNHKQKDKKEKKKSKWGFHRRSSSSSSSSSSDSEKDDAKPAPSPAPASPRGNFAASSVDIALHGNNELVASCRAILGRNCASRLPLNSVLENRFGHFRWNRDGNFGASARNAHLNGGGRVLEAELADGRGGWRRDRVRLDERITNRDGVLVFLD</sequence>
<feature type="compositionally biased region" description="Low complexity" evidence="1">
    <location>
        <begin position="50"/>
        <end position="69"/>
    </location>
</feature>
<keyword evidence="4" id="KW-1185">Reference proteome</keyword>
<dbReference type="EMBL" id="KV878590">
    <property type="protein sequence ID" value="OJJ56578.1"/>
    <property type="molecule type" value="Genomic_DNA"/>
</dbReference>
<dbReference type="SUPFAM" id="SSF51322">
    <property type="entry name" value="Cyanovirin-N"/>
    <property type="match status" value="1"/>
</dbReference>
<dbReference type="STRING" id="1036612.A0A1L9TAX2"/>
<dbReference type="InterPro" id="IPR008816">
    <property type="entry name" value="Gly_zipper_2TM_dom"/>
</dbReference>
<evidence type="ECO:0000256" key="1">
    <source>
        <dbReference type="SAM" id="MobiDB-lite"/>
    </source>
</evidence>
<feature type="region of interest" description="Disordered" evidence="1">
    <location>
        <begin position="1"/>
        <end position="121"/>
    </location>
</feature>
<dbReference type="Pfam" id="PF05433">
    <property type="entry name" value="Rick_17kDa_Anti"/>
    <property type="match status" value="1"/>
</dbReference>
<organism evidence="3 4">
    <name type="scientific">Aspergillus sydowii CBS 593.65</name>
    <dbReference type="NCBI Taxonomy" id="1036612"/>
    <lineage>
        <taxon>Eukaryota</taxon>
        <taxon>Fungi</taxon>
        <taxon>Dikarya</taxon>
        <taxon>Ascomycota</taxon>
        <taxon>Pezizomycotina</taxon>
        <taxon>Eurotiomycetes</taxon>
        <taxon>Eurotiomycetidae</taxon>
        <taxon>Eurotiales</taxon>
        <taxon>Aspergillaceae</taxon>
        <taxon>Aspergillus</taxon>
        <taxon>Aspergillus subgen. Nidulantes</taxon>
    </lineage>
</organism>
<dbReference type="Proteomes" id="UP000184356">
    <property type="component" value="Unassembled WGS sequence"/>
</dbReference>
<dbReference type="InterPro" id="IPR036673">
    <property type="entry name" value="Cyanovirin-N_sf"/>
</dbReference>
<dbReference type="InterPro" id="IPR011058">
    <property type="entry name" value="Cyanovirin-N"/>
</dbReference>
<dbReference type="RefSeq" id="XP_040700384.1">
    <property type="nucleotide sequence ID" value="XM_040845128.1"/>
</dbReference>
<feature type="domain" description="Cyanovirin-N" evidence="2">
    <location>
        <begin position="212"/>
        <end position="312"/>
    </location>
</feature>
<dbReference type="SMART" id="SM01111">
    <property type="entry name" value="CVNH"/>
    <property type="match status" value="1"/>
</dbReference>
<dbReference type="GeneID" id="63761201"/>
<name>A0A1L9TAX2_9EURO</name>
<dbReference type="GO" id="GO:0019867">
    <property type="term" value="C:outer membrane"/>
    <property type="evidence" value="ECO:0007669"/>
    <property type="project" value="InterPro"/>
</dbReference>
<evidence type="ECO:0000313" key="4">
    <source>
        <dbReference type="Proteomes" id="UP000184356"/>
    </source>
</evidence>
<reference evidence="4" key="1">
    <citation type="journal article" date="2017" name="Genome Biol.">
        <title>Comparative genomics reveals high biological diversity and specific adaptations in the industrially and medically important fungal genus Aspergillus.</title>
        <authorList>
            <person name="de Vries R.P."/>
            <person name="Riley R."/>
            <person name="Wiebenga A."/>
            <person name="Aguilar-Osorio G."/>
            <person name="Amillis S."/>
            <person name="Uchima C.A."/>
            <person name="Anderluh G."/>
            <person name="Asadollahi M."/>
            <person name="Askin M."/>
            <person name="Barry K."/>
            <person name="Battaglia E."/>
            <person name="Bayram O."/>
            <person name="Benocci T."/>
            <person name="Braus-Stromeyer S.A."/>
            <person name="Caldana C."/>
            <person name="Canovas D."/>
            <person name="Cerqueira G.C."/>
            <person name="Chen F."/>
            <person name="Chen W."/>
            <person name="Choi C."/>
            <person name="Clum A."/>
            <person name="Dos Santos R.A."/>
            <person name="Damasio A.R."/>
            <person name="Diallinas G."/>
            <person name="Emri T."/>
            <person name="Fekete E."/>
            <person name="Flipphi M."/>
            <person name="Freyberg S."/>
            <person name="Gallo A."/>
            <person name="Gournas C."/>
            <person name="Habgood R."/>
            <person name="Hainaut M."/>
            <person name="Harispe M.L."/>
            <person name="Henrissat B."/>
            <person name="Hilden K.S."/>
            <person name="Hope R."/>
            <person name="Hossain A."/>
            <person name="Karabika E."/>
            <person name="Karaffa L."/>
            <person name="Karanyi Z."/>
            <person name="Krasevec N."/>
            <person name="Kuo A."/>
            <person name="Kusch H."/>
            <person name="LaButti K."/>
            <person name="Lagendijk E.L."/>
            <person name="Lapidus A."/>
            <person name="Levasseur A."/>
            <person name="Lindquist E."/>
            <person name="Lipzen A."/>
            <person name="Logrieco A.F."/>
            <person name="MacCabe A."/>
            <person name="Maekelae M.R."/>
            <person name="Malavazi I."/>
            <person name="Melin P."/>
            <person name="Meyer V."/>
            <person name="Mielnichuk N."/>
            <person name="Miskei M."/>
            <person name="Molnar A.P."/>
            <person name="Mule G."/>
            <person name="Ngan C.Y."/>
            <person name="Orejas M."/>
            <person name="Orosz E."/>
            <person name="Ouedraogo J.P."/>
            <person name="Overkamp K.M."/>
            <person name="Park H.-S."/>
            <person name="Perrone G."/>
            <person name="Piumi F."/>
            <person name="Punt P.J."/>
            <person name="Ram A.F."/>
            <person name="Ramon A."/>
            <person name="Rauscher S."/>
            <person name="Record E."/>
            <person name="Riano-Pachon D.M."/>
            <person name="Robert V."/>
            <person name="Roehrig J."/>
            <person name="Ruller R."/>
            <person name="Salamov A."/>
            <person name="Salih N.S."/>
            <person name="Samson R.A."/>
            <person name="Sandor E."/>
            <person name="Sanguinetti M."/>
            <person name="Schuetze T."/>
            <person name="Sepcic K."/>
            <person name="Shelest E."/>
            <person name="Sherlock G."/>
            <person name="Sophianopoulou V."/>
            <person name="Squina F.M."/>
            <person name="Sun H."/>
            <person name="Susca A."/>
            <person name="Todd R.B."/>
            <person name="Tsang A."/>
            <person name="Unkles S.E."/>
            <person name="van de Wiele N."/>
            <person name="van Rossen-Uffink D."/>
            <person name="Oliveira J.V."/>
            <person name="Vesth T.C."/>
            <person name="Visser J."/>
            <person name="Yu J.-H."/>
            <person name="Zhou M."/>
            <person name="Andersen M.R."/>
            <person name="Archer D.B."/>
            <person name="Baker S.E."/>
            <person name="Benoit I."/>
            <person name="Brakhage A.A."/>
            <person name="Braus G.H."/>
            <person name="Fischer R."/>
            <person name="Frisvad J.C."/>
            <person name="Goldman G.H."/>
            <person name="Houbraken J."/>
            <person name="Oakley B."/>
            <person name="Pocsi I."/>
            <person name="Scazzocchio C."/>
            <person name="Seiboth B."/>
            <person name="vanKuyk P.A."/>
            <person name="Wortman J."/>
            <person name="Dyer P.S."/>
            <person name="Grigoriev I.V."/>
        </authorList>
    </citation>
    <scope>NUCLEOTIDE SEQUENCE [LARGE SCALE GENOMIC DNA]</scope>
    <source>
        <strain evidence="4">CBS 593.65</strain>
    </source>
</reference>
<proteinExistence type="predicted"/>
<gene>
    <name evidence="3" type="ORF">ASPSYDRAFT_33656</name>
</gene>
<evidence type="ECO:0000313" key="3">
    <source>
        <dbReference type="EMBL" id="OJJ56578.1"/>
    </source>
</evidence>
<dbReference type="OrthoDB" id="2441380at2759"/>
<feature type="compositionally biased region" description="Basic residues" evidence="1">
    <location>
        <begin position="160"/>
        <end position="182"/>
    </location>
</feature>
<evidence type="ECO:0000259" key="2">
    <source>
        <dbReference type="SMART" id="SM01111"/>
    </source>
</evidence>
<protein>
    <recommendedName>
        <fullName evidence="2">Cyanovirin-N domain-containing protein</fullName>
    </recommendedName>
</protein>
<dbReference type="PANTHER" id="PTHR37014:SF8">
    <property type="entry name" value="RICH PROTEIN, PUTATIVE (AFU_ORTHOLOGUE AFUA_7G04870)-RELATED"/>
    <property type="match status" value="1"/>
</dbReference>
<dbReference type="Gene3D" id="2.30.60.10">
    <property type="entry name" value="Cyanovirin-N"/>
    <property type="match status" value="1"/>
</dbReference>
<dbReference type="AlphaFoldDB" id="A0A1L9TAX2"/>
<dbReference type="VEuPathDB" id="FungiDB:ASPSYDRAFT_33656"/>
<feature type="region of interest" description="Disordered" evidence="1">
    <location>
        <begin position="158"/>
        <end position="212"/>
    </location>
</feature>